<name>A0A8B8A7Q8_CRAVI</name>
<dbReference type="PANTHER" id="PTHR14689">
    <property type="entry name" value="PHORBOL-ESTER_DAG-TYPE DOMAIN-CONTAINING PROTEIN"/>
    <property type="match status" value="1"/>
</dbReference>
<evidence type="ECO:0000313" key="4">
    <source>
        <dbReference type="RefSeq" id="XP_022286663.1"/>
    </source>
</evidence>
<evidence type="ECO:0000259" key="2">
    <source>
        <dbReference type="Pfam" id="PF13926"/>
    </source>
</evidence>
<dbReference type="OrthoDB" id="21499at2759"/>
<evidence type="ECO:0000313" key="3">
    <source>
        <dbReference type="Proteomes" id="UP000694844"/>
    </source>
</evidence>
<feature type="region of interest" description="Disordered" evidence="1">
    <location>
        <begin position="280"/>
        <end position="380"/>
    </location>
</feature>
<feature type="region of interest" description="Disordered" evidence="1">
    <location>
        <begin position="440"/>
        <end position="495"/>
    </location>
</feature>
<dbReference type="KEGG" id="cvn:111099604"/>
<dbReference type="AlphaFoldDB" id="A0A8B8A7Q8"/>
<gene>
    <name evidence="4" type="primary">LOC111099604</name>
</gene>
<dbReference type="RefSeq" id="XP_022286663.1">
    <property type="nucleotide sequence ID" value="XM_022430955.1"/>
</dbReference>
<feature type="region of interest" description="Disordered" evidence="1">
    <location>
        <begin position="414"/>
        <end position="433"/>
    </location>
</feature>
<dbReference type="Pfam" id="PF13926">
    <property type="entry name" value="DUF4211"/>
    <property type="match status" value="1"/>
</dbReference>
<dbReference type="Proteomes" id="UP000694844">
    <property type="component" value="Chromosome 1"/>
</dbReference>
<sequence>MDPNQWRNFNHPYGQPPGVGLSTGLPRLDLGHQHTGLGPGFGIPQGLPGLTIPSQHAGLENAPHGAFGLPKVSLHSGFTDSSLLRSPIGDSLIRSNPSQYTSDALKSSQEDERALLNLMNSNQLALELSGPPPAHSGANNQSISRNPLAAENLVHHQPFSVKLQNQSEPLKIAVPSSKVGYGEMRSPTSTLLYGLTSPGLEDRSQTQFSVFTSTQTAKPEQFSRSQSLNYDPVSPVSDVGQQNEDFAHVNFHELTQIEPSRNSMKLNQNSVIMQHMNVPKSASQDLGSDPSSFLTNHHFMHGSPTMHHNQGVPSPVQNSPHTHSPHVPPARESPQLQPPAATLASPPSVQSIPDSRTKSKKSNILMRSRSRDEGSIGRSQLQEIPSLDSVDVATSNQSFSLAGSYSYCGTRNSPQNLNSFSPQSYSPHMQQQLQGNYQSLQNGRHSNSSLGSNNSPVINDYSSLPQTESKKETKAKPTRGRRRKSSNRRSLESENDDLELLRKKVKVFTPVEPRPLLTDTKLEPSKVPERSFSLPVFRIGDFVMAKSDLNNFECFPIWRIDPGKMMKKYELFLDKGKILHMATCTYSSCLPKMDLDYVPIKVTTIKNERDGHVVEVHEEYRPKPKLDSKLETEYEEDPLADMFNVYLQIFLSCALEQGFLTAILDSKEDFYLGPLNSIDDLIDKKLIEIDAKVQWRQKFKNALQAKPHIRELDRADLKITCQACRFASETAIKSVHLFGQSYDHRTLVENRASLVDGSLEFLIGKTASLHVMSYHSLYHFKYNLSKRCQAKVDLLRQANRKLANAEILDKCLNNRVWVLKIFDDLKNLLEKG</sequence>
<reference evidence="4" key="2">
    <citation type="submission" date="2025-08" db="UniProtKB">
        <authorList>
            <consortium name="RefSeq"/>
        </authorList>
    </citation>
    <scope>IDENTIFICATION</scope>
    <source>
        <tissue evidence="4">Whole sample</tissue>
    </source>
</reference>
<proteinExistence type="predicted"/>
<feature type="compositionally biased region" description="Polar residues" evidence="1">
    <location>
        <begin position="280"/>
        <end position="295"/>
    </location>
</feature>
<feature type="compositionally biased region" description="Polar residues" evidence="1">
    <location>
        <begin position="345"/>
        <end position="354"/>
    </location>
</feature>
<feature type="compositionally biased region" description="Basic residues" evidence="1">
    <location>
        <begin position="476"/>
        <end position="487"/>
    </location>
</feature>
<accession>A0A8B8A7Q8</accession>
<dbReference type="GeneID" id="111099604"/>
<dbReference type="PANTHER" id="PTHR14689:SF0">
    <property type="entry name" value="COILED-COIL DOMAIN-CONTAINING PROTEIN 82"/>
    <property type="match status" value="1"/>
</dbReference>
<keyword evidence="3" id="KW-1185">Reference proteome</keyword>
<feature type="compositionally biased region" description="Polar residues" evidence="1">
    <location>
        <begin position="444"/>
        <end position="467"/>
    </location>
</feature>
<reference evidence="3" key="1">
    <citation type="submission" date="2024-06" db="UniProtKB">
        <authorList>
            <consortium name="RefSeq"/>
        </authorList>
    </citation>
    <scope>NUCLEOTIDE SEQUENCE [LARGE SCALE GENOMIC DNA]</scope>
</reference>
<feature type="compositionally biased region" description="Polar residues" evidence="1">
    <location>
        <begin position="306"/>
        <end position="322"/>
    </location>
</feature>
<organism evidence="3 4">
    <name type="scientific">Crassostrea virginica</name>
    <name type="common">Eastern oyster</name>
    <dbReference type="NCBI Taxonomy" id="6565"/>
    <lineage>
        <taxon>Eukaryota</taxon>
        <taxon>Metazoa</taxon>
        <taxon>Spiralia</taxon>
        <taxon>Lophotrochozoa</taxon>
        <taxon>Mollusca</taxon>
        <taxon>Bivalvia</taxon>
        <taxon>Autobranchia</taxon>
        <taxon>Pteriomorphia</taxon>
        <taxon>Ostreida</taxon>
        <taxon>Ostreoidea</taxon>
        <taxon>Ostreidae</taxon>
        <taxon>Crassostrea</taxon>
    </lineage>
</organism>
<feature type="domain" description="DUF4211" evidence="2">
    <location>
        <begin position="631"/>
        <end position="747"/>
    </location>
</feature>
<dbReference type="InterPro" id="IPR025451">
    <property type="entry name" value="DUF4211"/>
</dbReference>
<evidence type="ECO:0000256" key="1">
    <source>
        <dbReference type="SAM" id="MobiDB-lite"/>
    </source>
</evidence>
<protein>
    <submittedName>
        <fullName evidence="4">Uncharacterized protein LOC111099604</fullName>
    </submittedName>
</protein>
<dbReference type="GO" id="GO:0005634">
    <property type="term" value="C:nucleus"/>
    <property type="evidence" value="ECO:0007669"/>
    <property type="project" value="TreeGrafter"/>
</dbReference>
<feature type="compositionally biased region" description="Polar residues" evidence="1">
    <location>
        <begin position="414"/>
        <end position="429"/>
    </location>
</feature>